<dbReference type="STRING" id="189518.LA_1353"/>
<dbReference type="SMART" id="SM00369">
    <property type="entry name" value="LRR_TYP"/>
    <property type="match status" value="1"/>
</dbReference>
<keyword evidence="1" id="KW-0433">Leucine-rich repeat</keyword>
<dbReference type="PANTHER" id="PTHR45752">
    <property type="entry name" value="LEUCINE-RICH REPEAT-CONTAINING"/>
    <property type="match status" value="1"/>
</dbReference>
<dbReference type="InterPro" id="IPR032675">
    <property type="entry name" value="LRR_dom_sf"/>
</dbReference>
<dbReference type="KEGG" id="lil:LA_1353"/>
<dbReference type="HOGENOM" id="CLU_1538216_0_0_12"/>
<protein>
    <submittedName>
        <fullName evidence="3">Cytoplasmic membrane protein</fullName>
    </submittedName>
</protein>
<dbReference type="Gene3D" id="3.80.10.10">
    <property type="entry name" value="Ribonuclease Inhibitor"/>
    <property type="match status" value="1"/>
</dbReference>
<dbReference type="Proteomes" id="UP000001408">
    <property type="component" value="Chromosome I"/>
</dbReference>
<dbReference type="InParanoid" id="Q8F6F4"/>
<dbReference type="PATRIC" id="fig|189518.3.peg.1350"/>
<evidence type="ECO:0000256" key="2">
    <source>
        <dbReference type="ARBA" id="ARBA00022737"/>
    </source>
</evidence>
<dbReference type="SUPFAM" id="SSF52058">
    <property type="entry name" value="L domain-like"/>
    <property type="match status" value="1"/>
</dbReference>
<name>Q8F6F4_LEPIN</name>
<dbReference type="EnsemblBacteria" id="AAN48552">
    <property type="protein sequence ID" value="AAN48552"/>
    <property type="gene ID" value="LA_1353"/>
</dbReference>
<dbReference type="InterPro" id="IPR003591">
    <property type="entry name" value="Leu-rich_rpt_typical-subtyp"/>
</dbReference>
<sequence length="174" mass="20507">MSSYVSAFRTWNKKRDRLKYCKITSFIEKNISLKQRVSFFVHCNKILIWKIRRMNFFTTQIRFKRIGMVLLISIFFFFNEVEAQEQLVEVKAYTNLIEAFQNSSDVRILHLNGQGFKNLPRQIGNLQNLTELNLGSNSLTTVPKEIGRLRNLQSLWLFGNWLATFLKKSGNFTI</sequence>
<dbReference type="PANTHER" id="PTHR45752:SF195">
    <property type="entry name" value="LEUCINE-RICH REPEAT (LRR) FAMILY PROTEIN-RELATED"/>
    <property type="match status" value="1"/>
</dbReference>
<dbReference type="EMBL" id="AE010300">
    <property type="protein sequence ID" value="AAN48552.2"/>
    <property type="molecule type" value="Genomic_DNA"/>
</dbReference>
<dbReference type="InterPro" id="IPR001611">
    <property type="entry name" value="Leu-rich_rpt"/>
</dbReference>
<proteinExistence type="predicted"/>
<dbReference type="OrthoDB" id="344525at2"/>
<keyword evidence="2" id="KW-0677">Repeat</keyword>
<dbReference type="InterPro" id="IPR050715">
    <property type="entry name" value="LRR-SigEffector_domain"/>
</dbReference>
<dbReference type="Pfam" id="PF13855">
    <property type="entry name" value="LRR_8"/>
    <property type="match status" value="1"/>
</dbReference>
<organism evidence="3 4">
    <name type="scientific">Leptospira interrogans serogroup Icterohaemorrhagiae serovar Lai (strain 56601)</name>
    <dbReference type="NCBI Taxonomy" id="189518"/>
    <lineage>
        <taxon>Bacteria</taxon>
        <taxon>Pseudomonadati</taxon>
        <taxon>Spirochaetota</taxon>
        <taxon>Spirochaetia</taxon>
        <taxon>Leptospirales</taxon>
        <taxon>Leptospiraceae</taxon>
        <taxon>Leptospira</taxon>
    </lineage>
</organism>
<evidence type="ECO:0000256" key="1">
    <source>
        <dbReference type="ARBA" id="ARBA00022614"/>
    </source>
</evidence>
<keyword evidence="4" id="KW-1185">Reference proteome</keyword>
<dbReference type="PROSITE" id="PS51450">
    <property type="entry name" value="LRR"/>
    <property type="match status" value="1"/>
</dbReference>
<dbReference type="AlphaFoldDB" id="Q8F6F4"/>
<accession>Q8F6F4</accession>
<reference evidence="3 4" key="1">
    <citation type="journal article" date="2003" name="Nature">
        <title>Unique physiological and pathogenic features of Leptospira interrogans revealed by whole-genome sequencing.</title>
        <authorList>
            <person name="Ren S.X."/>
            <person name="Fu G."/>
            <person name="Jiang X.G."/>
            <person name="Zeng R."/>
            <person name="Miao Y.G."/>
            <person name="Xu H."/>
            <person name="Zhang Y.X."/>
            <person name="Xiong H."/>
            <person name="Lu G."/>
            <person name="Lu L.F."/>
            <person name="Jiang H.Q."/>
            <person name="Jia J."/>
            <person name="Tu Y.F."/>
            <person name="Jiang J.X."/>
            <person name="Gu W.Y."/>
            <person name="Zhang Y.Q."/>
            <person name="Cai Z."/>
            <person name="Sheng H.H."/>
            <person name="Yin H.F."/>
            <person name="Zhang Y."/>
            <person name="Zhu G.F."/>
            <person name="Wan M."/>
            <person name="Huang H.L."/>
            <person name="Qian Z."/>
            <person name="Wang S.Y."/>
            <person name="Ma W."/>
            <person name="Yao Z.J."/>
            <person name="Shen Y."/>
            <person name="Qiang B.Q."/>
            <person name="Xia Q.C."/>
            <person name="Guo X.K."/>
            <person name="Danchin A."/>
            <person name="Saint Girons I."/>
            <person name="Somerville R.L."/>
            <person name="Wen Y.M."/>
            <person name="Shi M.H."/>
            <person name="Chen Z."/>
            <person name="Xu J.G."/>
            <person name="Zhao G.P."/>
        </authorList>
    </citation>
    <scope>NUCLEOTIDE SEQUENCE [LARGE SCALE GENOMIC DNA]</scope>
    <source>
        <strain evidence="3 4">56601</strain>
    </source>
</reference>
<dbReference type="PaxDb" id="189518-LA_1353"/>
<evidence type="ECO:0000313" key="4">
    <source>
        <dbReference type="Proteomes" id="UP000001408"/>
    </source>
</evidence>
<gene>
    <name evidence="3" type="ordered locus">LA_1353</name>
</gene>
<evidence type="ECO:0000313" key="3">
    <source>
        <dbReference type="EMBL" id="AAN48552.2"/>
    </source>
</evidence>